<keyword evidence="1" id="KW-0472">Membrane</keyword>
<dbReference type="InterPro" id="IPR031617">
    <property type="entry name" value="PelG"/>
</dbReference>
<dbReference type="AlphaFoldDB" id="C4FJN4"/>
<gene>
    <name evidence="2" type="ORF">SULYE_0783</name>
</gene>
<feature type="transmembrane region" description="Helical" evidence="1">
    <location>
        <begin position="396"/>
        <end position="415"/>
    </location>
</feature>
<dbReference type="Proteomes" id="UP000005540">
    <property type="component" value="Unassembled WGS sequence"/>
</dbReference>
<feature type="transmembrane region" description="Helical" evidence="1">
    <location>
        <begin position="58"/>
        <end position="79"/>
    </location>
</feature>
<sequence length="456" mass="52963">MAGISFELRKVLRERTLGSIVKAFGYSAVLSAGPYLISILTLALSFYVLRQFVSSDKIVIQFGVIVTYLTAFSLILTGFSQLMITRFLADRIFEKKYEVVLPNLIGNILLNMILAFIISLIFSVIFFKEQGAVFIILYVLIFTIMCGLWIINVVLTGFKSYKFIVFSFATAYITFFLLALYMARYDLAGLMFSFFVGQTVLFFLLLGYFIKTHYSDKIISFDFFDRHKIYISLIFSGFFYNLGIWIDKFIFWFYPDTSIQILGPIRASIVYDIPMFLAYIAIAPGMAVFFLKLETEFADYYDRYYRAVREGATLNKIYQFGDDMILSARSVIFDTLRIQGIAFLFFLIFDTLLFKIFKLSLLYIPLFHVLMVGTYLQLIFMTLLAILNYFDRRREVLYLSILFAVSNAVFTYASILLGPYFYGYGYAISLFISDLLAIILLRRFLDEIHYQTFMLI</sequence>
<dbReference type="RefSeq" id="WP_007546608.1">
    <property type="nucleotide sequence ID" value="NZ_ABZS01000061.1"/>
</dbReference>
<feature type="transmembrane region" description="Helical" evidence="1">
    <location>
        <begin position="100"/>
        <end position="126"/>
    </location>
</feature>
<protein>
    <submittedName>
        <fullName evidence="2">Inner membrane protein</fullName>
    </submittedName>
</protein>
<feature type="transmembrane region" description="Helical" evidence="1">
    <location>
        <begin position="230"/>
        <end position="253"/>
    </location>
</feature>
<reference evidence="2 3" key="1">
    <citation type="submission" date="2009-04" db="EMBL/GenBank/DDBJ databases">
        <authorList>
            <person name="Reysenbach A.-L."/>
            <person name="Heidelberg J.F."/>
            <person name="Nelson W.C."/>
        </authorList>
    </citation>
    <scope>NUCLEOTIDE SEQUENCE [LARGE SCALE GENOMIC DNA]</scope>
    <source>
        <strain evidence="2 3">SS-5</strain>
    </source>
</reference>
<name>C4FJN4_9AQUI</name>
<proteinExistence type="predicted"/>
<keyword evidence="3" id="KW-1185">Reference proteome</keyword>
<organism evidence="2 3">
    <name type="scientific">Sulfurihydrogenibium yellowstonense SS-5</name>
    <dbReference type="NCBI Taxonomy" id="432331"/>
    <lineage>
        <taxon>Bacteria</taxon>
        <taxon>Pseudomonadati</taxon>
        <taxon>Aquificota</taxon>
        <taxon>Aquificia</taxon>
        <taxon>Aquificales</taxon>
        <taxon>Hydrogenothermaceae</taxon>
        <taxon>Sulfurihydrogenibium</taxon>
    </lineage>
</organism>
<keyword evidence="1" id="KW-0812">Transmembrane</keyword>
<dbReference type="OrthoDB" id="37830at2"/>
<feature type="transmembrane region" description="Helical" evidence="1">
    <location>
        <begin position="421"/>
        <end position="441"/>
    </location>
</feature>
<feature type="transmembrane region" description="Helical" evidence="1">
    <location>
        <begin position="132"/>
        <end position="151"/>
    </location>
</feature>
<feature type="transmembrane region" description="Helical" evidence="1">
    <location>
        <begin position="336"/>
        <end position="357"/>
    </location>
</feature>
<evidence type="ECO:0000313" key="3">
    <source>
        <dbReference type="Proteomes" id="UP000005540"/>
    </source>
</evidence>
<keyword evidence="1" id="KW-1133">Transmembrane helix</keyword>
<dbReference type="Pfam" id="PF16933">
    <property type="entry name" value="PelG"/>
    <property type="match status" value="1"/>
</dbReference>
<accession>C4FJN4</accession>
<feature type="transmembrane region" description="Helical" evidence="1">
    <location>
        <begin position="363"/>
        <end position="389"/>
    </location>
</feature>
<feature type="transmembrane region" description="Helical" evidence="1">
    <location>
        <begin position="189"/>
        <end position="210"/>
    </location>
</feature>
<evidence type="ECO:0000256" key="1">
    <source>
        <dbReference type="SAM" id="Phobius"/>
    </source>
</evidence>
<dbReference type="EMBL" id="ABZS01000061">
    <property type="protein sequence ID" value="EEP60709.1"/>
    <property type="molecule type" value="Genomic_DNA"/>
</dbReference>
<evidence type="ECO:0000313" key="2">
    <source>
        <dbReference type="EMBL" id="EEP60709.1"/>
    </source>
</evidence>
<comment type="caution">
    <text evidence="2">The sequence shown here is derived from an EMBL/GenBank/DDBJ whole genome shotgun (WGS) entry which is preliminary data.</text>
</comment>
<feature type="transmembrane region" description="Helical" evidence="1">
    <location>
        <begin position="23"/>
        <end position="46"/>
    </location>
</feature>
<feature type="transmembrane region" description="Helical" evidence="1">
    <location>
        <begin position="273"/>
        <end position="293"/>
    </location>
</feature>
<feature type="transmembrane region" description="Helical" evidence="1">
    <location>
        <begin position="163"/>
        <end position="183"/>
    </location>
</feature>